<dbReference type="InterPro" id="IPR050789">
    <property type="entry name" value="Diverse_Enzym_Activities"/>
</dbReference>
<name>A0ABY8QZD7_9MICO</name>
<accession>A0ABY8QZD7</accession>
<dbReference type="PANTHER" id="PTHR43283">
    <property type="entry name" value="BETA-LACTAMASE-RELATED"/>
    <property type="match status" value="1"/>
</dbReference>
<dbReference type="Proteomes" id="UP001209083">
    <property type="component" value="Chromosome"/>
</dbReference>
<dbReference type="InterPro" id="IPR012338">
    <property type="entry name" value="Beta-lactam/transpept-like"/>
</dbReference>
<feature type="domain" description="Beta-lactamase-related" evidence="2">
    <location>
        <begin position="7"/>
        <end position="333"/>
    </location>
</feature>
<evidence type="ECO:0000313" key="3">
    <source>
        <dbReference type="EMBL" id="WGW13571.1"/>
    </source>
</evidence>
<organism evidence="3 4">
    <name type="scientific">Saxibacter everestensis</name>
    <dbReference type="NCBI Taxonomy" id="2909229"/>
    <lineage>
        <taxon>Bacteria</taxon>
        <taxon>Bacillati</taxon>
        <taxon>Actinomycetota</taxon>
        <taxon>Actinomycetes</taxon>
        <taxon>Micrococcales</taxon>
        <taxon>Brevibacteriaceae</taxon>
        <taxon>Saxibacter</taxon>
    </lineage>
</organism>
<evidence type="ECO:0000313" key="4">
    <source>
        <dbReference type="Proteomes" id="UP001209083"/>
    </source>
</evidence>
<dbReference type="Pfam" id="PF00144">
    <property type="entry name" value="Beta-lactamase"/>
    <property type="match status" value="1"/>
</dbReference>
<feature type="region of interest" description="Disordered" evidence="1">
    <location>
        <begin position="452"/>
        <end position="475"/>
    </location>
</feature>
<dbReference type="InterPro" id="IPR001466">
    <property type="entry name" value="Beta-lactam-related"/>
</dbReference>
<gene>
    <name evidence="3" type="ORF">LWF01_07390</name>
</gene>
<dbReference type="RefSeq" id="WP_349640394.1">
    <property type="nucleotide sequence ID" value="NZ_CP090958.1"/>
</dbReference>
<protein>
    <submittedName>
        <fullName evidence="3">Serine hydrolase domain-containing protein</fullName>
        <ecNumber evidence="3">3.1.1.103</ecNumber>
    </submittedName>
</protein>
<dbReference type="SUPFAM" id="SSF56601">
    <property type="entry name" value="beta-lactamase/transpeptidase-like"/>
    <property type="match status" value="1"/>
</dbReference>
<dbReference type="EMBL" id="CP090958">
    <property type="protein sequence ID" value="WGW13571.1"/>
    <property type="molecule type" value="Genomic_DNA"/>
</dbReference>
<dbReference type="EC" id="3.1.1.103" evidence="3"/>
<sequence>MTLDRVEDRIAAILTEHSTPGAAVGILHGGEVTELVYGIKDVRTGEPVTTDTVFQCGSLTKSWTALAFMQLVDEGMVHLDEPVRTYLPGFRVADPEASARITSRQLLNHTNGIEEAYGDPGEGDDVYERMIAQVADAPQVSPLGHTHGYSAALGYAILARIMERIDGKPWDVIMKDRLFRPMGLTGTNSWRGDVDVARAATGHLIRSVEEGPIPTPVEYLPRSYGPGGNVTSTAREVLTLAQVFLDGGVAPNGARVLSATAIHEMTTSRVPVPDPYMFGPQWALGLVVCDWSGKTVYAHDGSTIGQNARMRILPGDDLALVLLTNGGQRETLYKEVFDVILAELGTGTIPPLPNPNLSLALDPSRYVGVYERPGTTFEVTANCGKLLLTLSLDPMHADFMGLPDRVTYDLLPISETHFLMPPVGPLEDVQSVAIYDFQHGVAQYLHTNSRVHPRSSAEAVRSGHEHQGASLRSPR</sequence>
<keyword evidence="3" id="KW-0378">Hydrolase</keyword>
<evidence type="ECO:0000256" key="1">
    <source>
        <dbReference type="SAM" id="MobiDB-lite"/>
    </source>
</evidence>
<dbReference type="PANTHER" id="PTHR43283:SF3">
    <property type="entry name" value="BETA-LACTAMASE FAMILY PROTEIN (AFU_ORTHOLOGUE AFUA_5G07500)"/>
    <property type="match status" value="1"/>
</dbReference>
<evidence type="ECO:0000259" key="2">
    <source>
        <dbReference type="Pfam" id="PF00144"/>
    </source>
</evidence>
<reference evidence="3 4" key="1">
    <citation type="submission" date="2023-05" db="EMBL/GenBank/DDBJ databases">
        <title>Lithophilousrod everest ZFBP1038 complete genpme.</title>
        <authorList>
            <person name="Tian M."/>
        </authorList>
    </citation>
    <scope>NUCLEOTIDE SEQUENCE [LARGE SCALE GENOMIC DNA]</scope>
    <source>
        <strain evidence="3 4">ZFBP1038</strain>
    </source>
</reference>
<dbReference type="GO" id="GO:0016787">
    <property type="term" value="F:hydrolase activity"/>
    <property type="evidence" value="ECO:0007669"/>
    <property type="project" value="UniProtKB-KW"/>
</dbReference>
<proteinExistence type="predicted"/>
<dbReference type="Gene3D" id="3.40.710.10">
    <property type="entry name" value="DD-peptidase/beta-lactamase superfamily"/>
    <property type="match status" value="1"/>
</dbReference>
<keyword evidence="4" id="KW-1185">Reference proteome</keyword>